<evidence type="ECO:0000313" key="5">
    <source>
        <dbReference type="Proteomes" id="UP000273973"/>
    </source>
</evidence>
<dbReference type="Pfam" id="PF01479">
    <property type="entry name" value="S4"/>
    <property type="match status" value="1"/>
</dbReference>
<dbReference type="InterPro" id="IPR012677">
    <property type="entry name" value="Nucleotide-bd_a/b_plait_sf"/>
</dbReference>
<evidence type="ECO:0000313" key="3">
    <source>
        <dbReference type="EMBL" id="RRN49843.1"/>
    </source>
</evidence>
<dbReference type="InterPro" id="IPR002942">
    <property type="entry name" value="S4_RNA-bd"/>
</dbReference>
<reference evidence="4 5" key="3">
    <citation type="submission" date="2018-12" db="EMBL/GenBank/DDBJ databases">
        <title>Whole-genome sequences of fifteen clinical Streptococcus suis strains isolated from pigs between 2006 and 2018.</title>
        <authorList>
            <person name="Stevens M.J.A."/>
            <person name="Cernela N."/>
            <person name="Spoerry Serrano N."/>
            <person name="Schmitt S."/>
            <person name="Schrenzel J."/>
            <person name="Stephan R."/>
        </authorList>
    </citation>
    <scope>NUCLEOTIDE SEQUENCE [LARGE SCALE GENOMIC DNA]</scope>
    <source>
        <strain evidence="4 5">SS1014</strain>
    </source>
</reference>
<sequence length="263" mass="30692">MKNDKNLLQHFSREEREFVEKIMDMCQQVEDTYSYRLTQFLHPRQDEIVCKIANYYQLQTFSSRDFVSTEHSRVIIAPAYYELDIKDFELTALHLSYARKFHTLSHSQVLGTFLNQLGIKREYLGDILIDDERLIVFIDQKFGQIALQSITKVARVPVKGKEEEWTTVRLPIGQEWRSKDVLVSSMRLDKLISVAFNLSRATANKLIEAGHVKLDYVLTEQTSKLVEIGQLISVRRYGRVRLNEFLGFSKQGKIKLKLDIVKT</sequence>
<dbReference type="RefSeq" id="WP_024375747.1">
    <property type="nucleotide sequence ID" value="NZ_CEDY01000014.1"/>
</dbReference>
<dbReference type="Pfam" id="PF21278">
    <property type="entry name" value="YlmH_1st"/>
    <property type="match status" value="1"/>
</dbReference>
<reference evidence="4 5" key="2">
    <citation type="submission" date="2018-11" db="EMBL/GenBank/DDBJ databases">
        <authorList>
            <person name="Stevens M.J."/>
            <person name="Cernela N."/>
            <person name="Spoerry Serrano N."/>
            <person name="Schmitt S."/>
            <person name="Schrenzel J."/>
            <person name="Stephan R."/>
        </authorList>
    </citation>
    <scope>NUCLEOTIDE SEQUENCE [LARGE SCALE GENOMIC DNA]</scope>
    <source>
        <strain evidence="4 5">SS1014</strain>
    </source>
</reference>
<accession>A0A2I5N2A9</accession>
<keyword evidence="1" id="KW-0694">RNA-binding</keyword>
<feature type="domain" description="RNA-binding S4" evidence="2">
    <location>
        <begin position="186"/>
        <end position="245"/>
    </location>
</feature>
<dbReference type="Gene3D" id="3.30.70.330">
    <property type="match status" value="1"/>
</dbReference>
<dbReference type="AlphaFoldDB" id="A0A2I5N2A9"/>
<reference evidence="3 6" key="1">
    <citation type="submission" date="2018-11" db="EMBL/GenBank/DDBJ databases">
        <title>Changes in penicillin susceptibility of Streptococcus suis isolates by amino acid alterations in the penicillin-binding protein.</title>
        <authorList>
            <person name="Niemann L."/>
            <person name="Eichhorn I."/>
        </authorList>
    </citation>
    <scope>NUCLEOTIDE SEQUENCE [LARGE SCALE GENOMIC DNA]</scope>
    <source>
        <strain evidence="3 6">IMT40201</strain>
    </source>
</reference>
<name>A0A2I5N2A9_STRSU</name>
<dbReference type="Pfam" id="PF17774">
    <property type="entry name" value="YlmH_RBD"/>
    <property type="match status" value="1"/>
</dbReference>
<gene>
    <name evidence="3" type="ORF">EI219_05850</name>
    <name evidence="4" type="ORF">EJA00_09570</name>
</gene>
<protein>
    <submittedName>
        <fullName evidence="3">RNA-binding protein</fullName>
    </submittedName>
</protein>
<dbReference type="CDD" id="cd00165">
    <property type="entry name" value="S4"/>
    <property type="match status" value="1"/>
</dbReference>
<evidence type="ECO:0000256" key="1">
    <source>
        <dbReference type="PROSITE-ProRule" id="PRU00182"/>
    </source>
</evidence>
<organism evidence="3 6">
    <name type="scientific">Streptococcus suis</name>
    <dbReference type="NCBI Taxonomy" id="1307"/>
    <lineage>
        <taxon>Bacteria</taxon>
        <taxon>Bacillati</taxon>
        <taxon>Bacillota</taxon>
        <taxon>Bacilli</taxon>
        <taxon>Lactobacillales</taxon>
        <taxon>Streptococcaceae</taxon>
        <taxon>Streptococcus</taxon>
    </lineage>
</organism>
<dbReference type="GO" id="GO:0003723">
    <property type="term" value="F:RNA binding"/>
    <property type="evidence" value="ECO:0007669"/>
    <property type="project" value="UniProtKB-KW"/>
</dbReference>
<evidence type="ECO:0000259" key="2">
    <source>
        <dbReference type="SMART" id="SM00363"/>
    </source>
</evidence>
<dbReference type="SUPFAM" id="SSF55174">
    <property type="entry name" value="Alpha-L RNA-binding motif"/>
    <property type="match status" value="1"/>
</dbReference>
<dbReference type="InterPro" id="IPR048443">
    <property type="entry name" value="RqcP2_N"/>
</dbReference>
<dbReference type="EMBL" id="RRZQ01000009">
    <property type="protein sequence ID" value="RRN49843.1"/>
    <property type="molecule type" value="Genomic_DNA"/>
</dbReference>
<dbReference type="Gene3D" id="3.10.290.10">
    <property type="entry name" value="RNA-binding S4 domain"/>
    <property type="match status" value="1"/>
</dbReference>
<dbReference type="SMART" id="SM00363">
    <property type="entry name" value="S4"/>
    <property type="match status" value="1"/>
</dbReference>
<dbReference type="Proteomes" id="UP000281324">
    <property type="component" value="Unassembled WGS sequence"/>
</dbReference>
<dbReference type="EMBL" id="RSDG01000085">
    <property type="protein sequence ID" value="RRR44199.1"/>
    <property type="molecule type" value="Genomic_DNA"/>
</dbReference>
<dbReference type="InterPro" id="IPR036986">
    <property type="entry name" value="S4_RNA-bd_sf"/>
</dbReference>
<dbReference type="InterPro" id="IPR040591">
    <property type="entry name" value="RqcP2_RBD"/>
</dbReference>
<dbReference type="Gene3D" id="3.30.1370.160">
    <property type="match status" value="1"/>
</dbReference>
<dbReference type="PROSITE" id="PS50889">
    <property type="entry name" value="S4"/>
    <property type="match status" value="1"/>
</dbReference>
<dbReference type="Proteomes" id="UP000273973">
    <property type="component" value="Unassembled WGS sequence"/>
</dbReference>
<proteinExistence type="predicted"/>
<comment type="caution">
    <text evidence="3">The sequence shown here is derived from an EMBL/GenBank/DDBJ whole genome shotgun (WGS) entry which is preliminary data.</text>
</comment>
<evidence type="ECO:0000313" key="6">
    <source>
        <dbReference type="Proteomes" id="UP000281324"/>
    </source>
</evidence>
<evidence type="ECO:0000313" key="4">
    <source>
        <dbReference type="EMBL" id="RRR44199.1"/>
    </source>
</evidence>